<dbReference type="InterPro" id="IPR035992">
    <property type="entry name" value="Ricin_B-like_lectins"/>
</dbReference>
<dbReference type="AlphaFoldDB" id="A0A5S4GTR1"/>
<dbReference type="CDD" id="cd23415">
    <property type="entry name" value="beta-trefoil_Ricin_AH"/>
    <property type="match status" value="1"/>
</dbReference>
<evidence type="ECO:0000256" key="1">
    <source>
        <dbReference type="SAM" id="MobiDB-lite"/>
    </source>
</evidence>
<dbReference type="SUPFAM" id="SSF50370">
    <property type="entry name" value="Ricin B-like lectins"/>
    <property type="match status" value="1"/>
</dbReference>
<name>A0A5S4GTR1_9ACTN</name>
<dbReference type="PROSITE" id="PS51318">
    <property type="entry name" value="TAT"/>
    <property type="match status" value="1"/>
</dbReference>
<dbReference type="EMBL" id="VCKZ01000159">
    <property type="protein sequence ID" value="TMR36122.1"/>
    <property type="molecule type" value="Genomic_DNA"/>
</dbReference>
<gene>
    <name evidence="2" type="ORF">ETD96_21600</name>
</gene>
<evidence type="ECO:0000313" key="2">
    <source>
        <dbReference type="EMBL" id="TMR36122.1"/>
    </source>
</evidence>
<sequence length="168" mass="19060">MRSAHQTRWTRQPPAPAPRPRRRLGRAAAGAAAVAASTGALTFVAPATAHADSIHWFNNQATGRCFNWPNSNCAYPENNKINVHPWRDGTYELKWVRGGNCFDDSDAYGFRLFQCNSSKFQSWYLHRWNDGTTQIKNQATGRCVDDSFAYGLRTYACNSTEFQSWFGW</sequence>
<dbReference type="OrthoDB" id="3543101at2"/>
<accession>A0A5S4GTR1</accession>
<feature type="compositionally biased region" description="Polar residues" evidence="1">
    <location>
        <begin position="1"/>
        <end position="10"/>
    </location>
</feature>
<protein>
    <submittedName>
        <fullName evidence="2">Uncharacterized protein</fullName>
    </submittedName>
</protein>
<reference evidence="2 3" key="1">
    <citation type="submission" date="2019-05" db="EMBL/GenBank/DDBJ databases">
        <title>Draft genome sequence of Actinomadura geliboluensis A8036.</title>
        <authorList>
            <person name="Saricaoglu S."/>
            <person name="Isik K."/>
        </authorList>
    </citation>
    <scope>NUCLEOTIDE SEQUENCE [LARGE SCALE GENOMIC DNA]</scope>
    <source>
        <strain evidence="2 3">A8036</strain>
    </source>
</reference>
<organism evidence="2 3">
    <name type="scientific">Actinomadura geliboluensis</name>
    <dbReference type="NCBI Taxonomy" id="882440"/>
    <lineage>
        <taxon>Bacteria</taxon>
        <taxon>Bacillati</taxon>
        <taxon>Actinomycetota</taxon>
        <taxon>Actinomycetes</taxon>
        <taxon>Streptosporangiales</taxon>
        <taxon>Thermomonosporaceae</taxon>
        <taxon>Actinomadura</taxon>
    </lineage>
</organism>
<comment type="caution">
    <text evidence="2">The sequence shown here is derived from an EMBL/GenBank/DDBJ whole genome shotgun (WGS) entry which is preliminary data.</text>
</comment>
<evidence type="ECO:0000313" key="3">
    <source>
        <dbReference type="Proteomes" id="UP000305238"/>
    </source>
</evidence>
<proteinExistence type="predicted"/>
<dbReference type="RefSeq" id="WP_138638286.1">
    <property type="nucleotide sequence ID" value="NZ_JASWDG010000061.1"/>
</dbReference>
<dbReference type="Proteomes" id="UP000305238">
    <property type="component" value="Unassembled WGS sequence"/>
</dbReference>
<dbReference type="PROSITE" id="PS50231">
    <property type="entry name" value="RICIN_B_LECTIN"/>
    <property type="match status" value="1"/>
</dbReference>
<keyword evidence="3" id="KW-1185">Reference proteome</keyword>
<feature type="region of interest" description="Disordered" evidence="1">
    <location>
        <begin position="1"/>
        <end position="26"/>
    </location>
</feature>
<dbReference type="InterPro" id="IPR006311">
    <property type="entry name" value="TAT_signal"/>
</dbReference>
<dbReference type="Gene3D" id="2.80.10.50">
    <property type="match status" value="1"/>
</dbReference>